<dbReference type="GO" id="GO:0043139">
    <property type="term" value="F:5'-3' DNA helicase activity"/>
    <property type="evidence" value="ECO:0007669"/>
    <property type="project" value="UniProtKB-EC"/>
</dbReference>
<evidence type="ECO:0000259" key="13">
    <source>
        <dbReference type="PROSITE" id="PS51199"/>
    </source>
</evidence>
<dbReference type="AlphaFoldDB" id="A0A2M7RHZ3"/>
<dbReference type="GO" id="GO:0006269">
    <property type="term" value="P:DNA replication, synthesis of primer"/>
    <property type="evidence" value="ECO:0007669"/>
    <property type="project" value="UniProtKB-UniRule"/>
</dbReference>
<name>A0A2M7RHZ3_9BACT</name>
<evidence type="ECO:0000256" key="11">
    <source>
        <dbReference type="NCBIfam" id="TIGR00665"/>
    </source>
</evidence>
<dbReference type="GO" id="GO:0016887">
    <property type="term" value="F:ATP hydrolysis activity"/>
    <property type="evidence" value="ECO:0007669"/>
    <property type="project" value="RHEA"/>
</dbReference>
<evidence type="ECO:0000256" key="2">
    <source>
        <dbReference type="ARBA" id="ARBA00022515"/>
    </source>
</evidence>
<gene>
    <name evidence="14" type="primary">dnaB</name>
    <name evidence="14" type="ORF">COY66_04275</name>
</gene>
<keyword evidence="7 12" id="KW-0067">ATP-binding</keyword>
<dbReference type="FunFam" id="3.40.50.300:FF:000351">
    <property type="entry name" value="Replicative DNA helicase"/>
    <property type="match status" value="1"/>
</dbReference>
<dbReference type="SUPFAM" id="SSF52540">
    <property type="entry name" value="P-loop containing nucleoside triphosphate hydrolases"/>
    <property type="match status" value="1"/>
</dbReference>
<dbReference type="GO" id="GO:0005524">
    <property type="term" value="F:ATP binding"/>
    <property type="evidence" value="ECO:0007669"/>
    <property type="project" value="UniProtKB-UniRule"/>
</dbReference>
<dbReference type="CDD" id="cd00984">
    <property type="entry name" value="DnaB_C"/>
    <property type="match status" value="1"/>
</dbReference>
<evidence type="ECO:0000313" key="15">
    <source>
        <dbReference type="Proteomes" id="UP000230779"/>
    </source>
</evidence>
<evidence type="ECO:0000256" key="9">
    <source>
        <dbReference type="ARBA" id="ARBA00023235"/>
    </source>
</evidence>
<accession>A0A2M7RHZ3</accession>
<dbReference type="InterPro" id="IPR007694">
    <property type="entry name" value="DNA_helicase_DnaB-like_C"/>
</dbReference>
<dbReference type="InterPro" id="IPR007693">
    <property type="entry name" value="DNA_helicase_DnaB-like_N"/>
</dbReference>
<evidence type="ECO:0000256" key="1">
    <source>
        <dbReference type="ARBA" id="ARBA00008428"/>
    </source>
</evidence>
<dbReference type="InterPro" id="IPR007692">
    <property type="entry name" value="DNA_helicase_DnaB"/>
</dbReference>
<dbReference type="InterPro" id="IPR036185">
    <property type="entry name" value="DNA_heli_DnaB-like_N_sf"/>
</dbReference>
<organism evidence="14 15">
    <name type="scientific">Candidatus Kerfeldbacteria bacterium CG_4_10_14_0_8_um_filter_42_10</name>
    <dbReference type="NCBI Taxonomy" id="2014248"/>
    <lineage>
        <taxon>Bacteria</taxon>
        <taxon>Candidatus Kerfeldiibacteriota</taxon>
    </lineage>
</organism>
<evidence type="ECO:0000256" key="10">
    <source>
        <dbReference type="ARBA" id="ARBA00048954"/>
    </source>
</evidence>
<protein>
    <recommendedName>
        <fullName evidence="11 12">Replicative DNA helicase</fullName>
        <ecNumber evidence="11 12">5.6.2.3</ecNumber>
    </recommendedName>
</protein>
<evidence type="ECO:0000256" key="5">
    <source>
        <dbReference type="ARBA" id="ARBA00022801"/>
    </source>
</evidence>
<dbReference type="Pfam" id="PF03796">
    <property type="entry name" value="DnaB_C"/>
    <property type="match status" value="1"/>
</dbReference>
<dbReference type="InterPro" id="IPR027417">
    <property type="entry name" value="P-loop_NTPase"/>
</dbReference>
<dbReference type="Gene3D" id="3.40.50.300">
    <property type="entry name" value="P-loop containing nucleotide triphosphate hydrolases"/>
    <property type="match status" value="1"/>
</dbReference>
<keyword evidence="6 12" id="KW-0347">Helicase</keyword>
<dbReference type="PANTHER" id="PTHR30153:SF2">
    <property type="entry name" value="REPLICATIVE DNA HELICASE"/>
    <property type="match status" value="1"/>
</dbReference>
<dbReference type="GO" id="GO:0005829">
    <property type="term" value="C:cytosol"/>
    <property type="evidence" value="ECO:0007669"/>
    <property type="project" value="TreeGrafter"/>
</dbReference>
<comment type="caution">
    <text evidence="14">The sequence shown here is derived from an EMBL/GenBank/DDBJ whole genome shotgun (WGS) entry which is preliminary data.</text>
</comment>
<dbReference type="EMBL" id="PFMD01000051">
    <property type="protein sequence ID" value="PIY96334.1"/>
    <property type="molecule type" value="Genomic_DNA"/>
</dbReference>
<dbReference type="Proteomes" id="UP000230779">
    <property type="component" value="Unassembled WGS sequence"/>
</dbReference>
<dbReference type="EC" id="5.6.2.3" evidence="11 12"/>
<reference evidence="14 15" key="1">
    <citation type="submission" date="2017-09" db="EMBL/GenBank/DDBJ databases">
        <title>Depth-based differentiation of microbial function through sediment-hosted aquifers and enrichment of novel symbionts in the deep terrestrial subsurface.</title>
        <authorList>
            <person name="Probst A.J."/>
            <person name="Ladd B."/>
            <person name="Jarett J.K."/>
            <person name="Geller-Mcgrath D.E."/>
            <person name="Sieber C.M."/>
            <person name="Emerson J.B."/>
            <person name="Anantharaman K."/>
            <person name="Thomas B.C."/>
            <person name="Malmstrom R."/>
            <person name="Stieglmeier M."/>
            <person name="Klingl A."/>
            <person name="Woyke T."/>
            <person name="Ryan C.M."/>
            <person name="Banfield J.F."/>
        </authorList>
    </citation>
    <scope>NUCLEOTIDE SEQUENCE [LARGE SCALE GENOMIC DNA]</scope>
    <source>
        <strain evidence="14">CG_4_10_14_0_8_um_filter_42_10</strain>
    </source>
</reference>
<dbReference type="SUPFAM" id="SSF48024">
    <property type="entry name" value="N-terminal domain of DnaB helicase"/>
    <property type="match status" value="1"/>
</dbReference>
<keyword evidence="4 12" id="KW-0547">Nucleotide-binding</keyword>
<evidence type="ECO:0000256" key="12">
    <source>
        <dbReference type="RuleBase" id="RU362085"/>
    </source>
</evidence>
<feature type="domain" description="SF4 helicase" evidence="13">
    <location>
        <begin position="182"/>
        <end position="456"/>
    </location>
</feature>
<comment type="catalytic activity">
    <reaction evidence="10 12">
        <text>ATP + H2O = ADP + phosphate + H(+)</text>
        <dbReference type="Rhea" id="RHEA:13065"/>
        <dbReference type="ChEBI" id="CHEBI:15377"/>
        <dbReference type="ChEBI" id="CHEBI:15378"/>
        <dbReference type="ChEBI" id="CHEBI:30616"/>
        <dbReference type="ChEBI" id="CHEBI:43474"/>
        <dbReference type="ChEBI" id="CHEBI:456216"/>
        <dbReference type="EC" id="5.6.2.3"/>
    </reaction>
</comment>
<dbReference type="Pfam" id="PF00772">
    <property type="entry name" value="DnaB"/>
    <property type="match status" value="1"/>
</dbReference>
<keyword evidence="5 12" id="KW-0378">Hydrolase</keyword>
<evidence type="ECO:0000256" key="8">
    <source>
        <dbReference type="ARBA" id="ARBA00023125"/>
    </source>
</evidence>
<evidence type="ECO:0000313" key="14">
    <source>
        <dbReference type="EMBL" id="PIY96334.1"/>
    </source>
</evidence>
<dbReference type="Gene3D" id="1.10.860.10">
    <property type="entry name" value="DNAb Helicase, Chain A"/>
    <property type="match status" value="1"/>
</dbReference>
<dbReference type="FunFam" id="1.10.860.10:FF:000001">
    <property type="entry name" value="Replicative DNA helicase"/>
    <property type="match status" value="1"/>
</dbReference>
<dbReference type="SMART" id="SM00382">
    <property type="entry name" value="AAA"/>
    <property type="match status" value="1"/>
</dbReference>
<evidence type="ECO:0000256" key="4">
    <source>
        <dbReference type="ARBA" id="ARBA00022741"/>
    </source>
</evidence>
<dbReference type="PANTHER" id="PTHR30153">
    <property type="entry name" value="REPLICATIVE DNA HELICASE DNAB"/>
    <property type="match status" value="1"/>
</dbReference>
<dbReference type="NCBIfam" id="NF004384">
    <property type="entry name" value="PRK05748.1"/>
    <property type="match status" value="1"/>
</dbReference>
<proteinExistence type="inferred from homology"/>
<evidence type="ECO:0000256" key="3">
    <source>
        <dbReference type="ARBA" id="ARBA00022705"/>
    </source>
</evidence>
<dbReference type="GO" id="GO:0003677">
    <property type="term" value="F:DNA binding"/>
    <property type="evidence" value="ECO:0007669"/>
    <property type="project" value="UniProtKB-UniRule"/>
</dbReference>
<sequence length="466" mass="52287">MAKENTEIKENIPPHNLEAEQAVLGSLLIDKDAIVRIADLVHPDDFYKDGHRLIFETMLELYNQREPIDILNLANRLKEKGLLDSIGGRSYLMGLANIVPTASNVSNYANIVQKKATLRRLILSAQQITGWGYEETEDINIILDKAEQALFKVSQKYLKQNFVPIRSALTEAFDRIDELHREGGKIRGIPTGFIDLDNKLAGLQKSDLIIIASRPSVGKTSLALDIARQVGVKSKIPVGIFSLEMSKEQLVDRMLCCEANVDLWKMRTGKLSDREEDDDFPRIGNAMGILSEAPIFIDDSASANVMEIRTKARRLQAEQDLGLLIVDYLQLMEGGSTFKDNRVQEIAEITRSLKAIARELNIPVIALSQLSRAVEARSPSIPKLADLRESGSIEQDADVVIFIYREVMDKTIRREDSDRRNIAEIHIAKHRNGPTGVIELFFDEEKVSFKNLAKKIEETVPAATPF</sequence>
<keyword evidence="2 12" id="KW-0639">Primosome</keyword>
<dbReference type="NCBIfam" id="TIGR00665">
    <property type="entry name" value="DnaB"/>
    <property type="match status" value="1"/>
</dbReference>
<evidence type="ECO:0000256" key="6">
    <source>
        <dbReference type="ARBA" id="ARBA00022806"/>
    </source>
</evidence>
<keyword evidence="9" id="KW-0413">Isomerase</keyword>
<keyword evidence="8 12" id="KW-0238">DNA-binding</keyword>
<dbReference type="InterPro" id="IPR016136">
    <property type="entry name" value="DNA_helicase_N/primase_C"/>
</dbReference>
<comment type="similarity">
    <text evidence="1 12">Belongs to the helicase family. DnaB subfamily.</text>
</comment>
<evidence type="ECO:0000256" key="7">
    <source>
        <dbReference type="ARBA" id="ARBA00022840"/>
    </source>
</evidence>
<comment type="function">
    <text evidence="12">The main replicative DNA helicase, it participates in initiation and elongation during chromosome replication. Travels ahead of the DNA replisome, separating dsDNA into templates for DNA synthesis. A processive ATP-dependent 5'-3' DNA helicase it has DNA-dependent ATPase activity.</text>
</comment>
<dbReference type="GO" id="GO:1990077">
    <property type="term" value="C:primosome complex"/>
    <property type="evidence" value="ECO:0007669"/>
    <property type="project" value="UniProtKB-UniRule"/>
</dbReference>
<dbReference type="PROSITE" id="PS51199">
    <property type="entry name" value="SF4_HELICASE"/>
    <property type="match status" value="1"/>
</dbReference>
<dbReference type="InterPro" id="IPR003593">
    <property type="entry name" value="AAA+_ATPase"/>
</dbReference>
<keyword evidence="3 12" id="KW-0235">DNA replication</keyword>